<sequence>MTETTGFDTELDPAAQAPESATIAGEPLTDGGVTETFDNSGNGVPDLVLERLTDGSLVAVSDENGDRLADTMGVDLDGNGVFELMVTRTADGYHVSVDQGADGVFESELDLNREEMQQIDPGVVEALDLQFGDSAQTATDPVPESPFVVDGQLVGDPVGDSEHWFEQAANGFCVPASIAQIVSEYTGEHNGDEQQFVERANELKVFEVGPNGVPGIGVDGALALLEDAGVPASIEFGTGVETLVEYLDEGRSVMLAVDSGEIWTGETTEDNAPDHAIVVTGVDVERGVVVVSDPGDPEGDGKEYPIDVLVGAWADSGYAAVVCDVTPEEFAATAAGVSADMEPVVETAATLNGAVPGFESSGETNPFESAVDWALDNPWVILPILLGARLVVGARKK</sequence>
<dbReference type="Gene3D" id="3.90.70.10">
    <property type="entry name" value="Cysteine proteinases"/>
    <property type="match status" value="1"/>
</dbReference>
<reference evidence="4" key="1">
    <citation type="journal article" date="2019" name="Int. J. Syst. Evol. Microbiol.">
        <title>The Global Catalogue of Microorganisms (GCM) 10K type strain sequencing project: providing services to taxonomists for standard genome sequencing and annotation.</title>
        <authorList>
            <consortium name="The Broad Institute Genomics Platform"/>
            <consortium name="The Broad Institute Genome Sequencing Center for Infectious Disease"/>
            <person name="Wu L."/>
            <person name="Ma J."/>
        </authorList>
    </citation>
    <scope>NUCLEOTIDE SEQUENCE [LARGE SCALE GENOMIC DNA]</scope>
    <source>
        <strain evidence="4">CGMCC 4.7241</strain>
    </source>
</reference>
<dbReference type="EMBL" id="JBHRZH010000009">
    <property type="protein sequence ID" value="MFC3761741.1"/>
    <property type="molecule type" value="Genomic_DNA"/>
</dbReference>
<organism evidence="3 4">
    <name type="scientific">Tenggerimyces flavus</name>
    <dbReference type="NCBI Taxonomy" id="1708749"/>
    <lineage>
        <taxon>Bacteria</taxon>
        <taxon>Bacillati</taxon>
        <taxon>Actinomycetota</taxon>
        <taxon>Actinomycetes</taxon>
        <taxon>Propionibacteriales</taxon>
        <taxon>Nocardioidaceae</taxon>
        <taxon>Tenggerimyces</taxon>
    </lineage>
</organism>
<comment type="caution">
    <text evidence="3">The sequence shown here is derived from an EMBL/GenBank/DDBJ whole genome shotgun (WGS) entry which is preliminary data.</text>
</comment>
<evidence type="ECO:0000313" key="4">
    <source>
        <dbReference type="Proteomes" id="UP001595699"/>
    </source>
</evidence>
<evidence type="ECO:0000256" key="1">
    <source>
        <dbReference type="SAM" id="MobiDB-lite"/>
    </source>
</evidence>
<name>A0ABV7Y8U3_9ACTN</name>
<gene>
    <name evidence="3" type="ORF">ACFOUW_12930</name>
</gene>
<evidence type="ECO:0000313" key="3">
    <source>
        <dbReference type="EMBL" id="MFC3761741.1"/>
    </source>
</evidence>
<proteinExistence type="predicted"/>
<keyword evidence="4" id="KW-1185">Reference proteome</keyword>
<feature type="domain" description="Peptidase C39-like" evidence="2">
    <location>
        <begin position="166"/>
        <end position="294"/>
    </location>
</feature>
<dbReference type="RefSeq" id="WP_205114392.1">
    <property type="nucleotide sequence ID" value="NZ_JAFBCM010000001.1"/>
</dbReference>
<dbReference type="Pfam" id="PF13529">
    <property type="entry name" value="Peptidase_C39_2"/>
    <property type="match status" value="1"/>
</dbReference>
<dbReference type="Proteomes" id="UP001595699">
    <property type="component" value="Unassembled WGS sequence"/>
</dbReference>
<protein>
    <submittedName>
        <fullName evidence="3">C39 family peptidase</fullName>
    </submittedName>
</protein>
<feature type="region of interest" description="Disordered" evidence="1">
    <location>
        <begin position="1"/>
        <end position="30"/>
    </location>
</feature>
<accession>A0ABV7Y8U3</accession>
<dbReference type="InterPro" id="IPR039564">
    <property type="entry name" value="Peptidase_C39-like"/>
</dbReference>
<evidence type="ECO:0000259" key="2">
    <source>
        <dbReference type="Pfam" id="PF13529"/>
    </source>
</evidence>